<evidence type="ECO:0000313" key="8">
    <source>
        <dbReference type="Proteomes" id="UP000504724"/>
    </source>
</evidence>
<evidence type="ECO:0000256" key="2">
    <source>
        <dbReference type="ARBA" id="ARBA00022490"/>
    </source>
</evidence>
<keyword evidence="5 6" id="KW-0949">S-adenosyl-L-methionine</keyword>
<keyword evidence="8" id="KW-1185">Reference proteome</keyword>
<dbReference type="CDD" id="cd02440">
    <property type="entry name" value="AdoMet_MTases"/>
    <property type="match status" value="1"/>
</dbReference>
<dbReference type="GO" id="GO:0005829">
    <property type="term" value="C:cytosol"/>
    <property type="evidence" value="ECO:0007669"/>
    <property type="project" value="TreeGrafter"/>
</dbReference>
<dbReference type="InterPro" id="IPR050078">
    <property type="entry name" value="Ribosomal_L11_MeTrfase_PrmA"/>
</dbReference>
<comment type="function">
    <text evidence="6">Methylates ribosomal protein L11.</text>
</comment>
<dbReference type="Proteomes" id="UP000504724">
    <property type="component" value="Chromosome"/>
</dbReference>
<dbReference type="GO" id="GO:0032259">
    <property type="term" value="P:methylation"/>
    <property type="evidence" value="ECO:0007669"/>
    <property type="project" value="UniProtKB-KW"/>
</dbReference>
<dbReference type="SUPFAM" id="SSF53335">
    <property type="entry name" value="S-adenosyl-L-methionine-dependent methyltransferases"/>
    <property type="match status" value="1"/>
</dbReference>
<keyword evidence="7" id="KW-0689">Ribosomal protein</keyword>
<dbReference type="Gene3D" id="3.40.50.150">
    <property type="entry name" value="Vaccinia Virus protein VP39"/>
    <property type="match status" value="1"/>
</dbReference>
<feature type="binding site" evidence="6">
    <location>
        <position position="227"/>
    </location>
    <ligand>
        <name>S-adenosyl-L-methionine</name>
        <dbReference type="ChEBI" id="CHEBI:59789"/>
    </ligand>
</feature>
<dbReference type="InterPro" id="IPR029063">
    <property type="entry name" value="SAM-dependent_MTases_sf"/>
</dbReference>
<feature type="binding site" evidence="6">
    <location>
        <position position="145"/>
    </location>
    <ligand>
        <name>S-adenosyl-L-methionine</name>
        <dbReference type="ChEBI" id="CHEBI:59789"/>
    </ligand>
</feature>
<dbReference type="PANTHER" id="PTHR43648">
    <property type="entry name" value="ELECTRON TRANSFER FLAVOPROTEIN BETA SUBUNIT LYSINE METHYLTRANSFERASE"/>
    <property type="match status" value="1"/>
</dbReference>
<reference evidence="7 8" key="1">
    <citation type="submission" date="2020-05" db="EMBL/GenBank/DDBJ databases">
        <title>Thiomicrorhabdus sediminis sp.nov. and Thiomicrorhabdus xiamenensis sp.nov., novel sulfur-oxidizing bacteria isolated from coastal sediment.</title>
        <authorList>
            <person name="Liu X."/>
        </authorList>
    </citation>
    <scope>NUCLEOTIDE SEQUENCE [LARGE SCALE GENOMIC DNA]</scope>
    <source>
        <strain evidence="7 8">G2</strain>
    </source>
</reference>
<evidence type="ECO:0000256" key="1">
    <source>
        <dbReference type="ARBA" id="ARBA00009741"/>
    </source>
</evidence>
<name>A0A7D4SRM8_9GAMM</name>
<comment type="subcellular location">
    <subcellularLocation>
        <location evidence="6">Cytoplasm</location>
    </subcellularLocation>
</comment>
<dbReference type="NCBIfam" id="TIGR00406">
    <property type="entry name" value="prmA"/>
    <property type="match status" value="1"/>
</dbReference>
<comment type="catalytic activity">
    <reaction evidence="6">
        <text>L-lysyl-[protein] + 3 S-adenosyl-L-methionine = N(6),N(6),N(6)-trimethyl-L-lysyl-[protein] + 3 S-adenosyl-L-homocysteine + 3 H(+)</text>
        <dbReference type="Rhea" id="RHEA:54192"/>
        <dbReference type="Rhea" id="RHEA-COMP:9752"/>
        <dbReference type="Rhea" id="RHEA-COMP:13826"/>
        <dbReference type="ChEBI" id="CHEBI:15378"/>
        <dbReference type="ChEBI" id="CHEBI:29969"/>
        <dbReference type="ChEBI" id="CHEBI:57856"/>
        <dbReference type="ChEBI" id="CHEBI:59789"/>
        <dbReference type="ChEBI" id="CHEBI:61961"/>
    </reaction>
</comment>
<evidence type="ECO:0000256" key="6">
    <source>
        <dbReference type="HAMAP-Rule" id="MF_00735"/>
    </source>
</evidence>
<dbReference type="PIRSF" id="PIRSF000401">
    <property type="entry name" value="RPL11_MTase"/>
    <property type="match status" value="1"/>
</dbReference>
<protein>
    <recommendedName>
        <fullName evidence="6">Ribosomal protein L11 methyltransferase</fullName>
        <shortName evidence="6">L11 Mtase</shortName>
        <ecNumber evidence="6">2.1.1.-</ecNumber>
    </recommendedName>
</protein>
<accession>A0A7D4SRM8</accession>
<dbReference type="Pfam" id="PF06325">
    <property type="entry name" value="PrmA"/>
    <property type="match status" value="1"/>
</dbReference>
<dbReference type="EMBL" id="CP054020">
    <property type="protein sequence ID" value="QKI88583.1"/>
    <property type="molecule type" value="Genomic_DNA"/>
</dbReference>
<dbReference type="AlphaFoldDB" id="A0A7D4SRM8"/>
<keyword evidence="7" id="KW-0687">Ribonucleoprotein</keyword>
<proteinExistence type="inferred from homology"/>
<feature type="binding site" evidence="6">
    <location>
        <position position="166"/>
    </location>
    <ligand>
        <name>S-adenosyl-L-methionine</name>
        <dbReference type="ChEBI" id="CHEBI:59789"/>
    </ligand>
</feature>
<keyword evidence="4 6" id="KW-0808">Transferase</keyword>
<keyword evidence="3 6" id="KW-0489">Methyltransferase</keyword>
<evidence type="ECO:0000256" key="3">
    <source>
        <dbReference type="ARBA" id="ARBA00022603"/>
    </source>
</evidence>
<organism evidence="7 8">
    <name type="scientific">Thiomicrorhabdus xiamenensis</name>
    <dbReference type="NCBI Taxonomy" id="2739063"/>
    <lineage>
        <taxon>Bacteria</taxon>
        <taxon>Pseudomonadati</taxon>
        <taxon>Pseudomonadota</taxon>
        <taxon>Gammaproteobacteria</taxon>
        <taxon>Thiotrichales</taxon>
        <taxon>Piscirickettsiaceae</taxon>
        <taxon>Thiomicrorhabdus</taxon>
    </lineage>
</organism>
<gene>
    <name evidence="6 7" type="primary">prmA</name>
    <name evidence="7" type="ORF">HQN79_02840</name>
</gene>
<dbReference type="RefSeq" id="WP_173284181.1">
    <property type="nucleotide sequence ID" value="NZ_CP054020.1"/>
</dbReference>
<dbReference type="GO" id="GO:0005840">
    <property type="term" value="C:ribosome"/>
    <property type="evidence" value="ECO:0007669"/>
    <property type="project" value="UniProtKB-KW"/>
</dbReference>
<dbReference type="HAMAP" id="MF_00735">
    <property type="entry name" value="Methyltr_PrmA"/>
    <property type="match status" value="1"/>
</dbReference>
<keyword evidence="2 6" id="KW-0963">Cytoplasm</keyword>
<dbReference type="InterPro" id="IPR004498">
    <property type="entry name" value="Ribosomal_PrmA_MeTrfase"/>
</dbReference>
<dbReference type="GO" id="GO:0016279">
    <property type="term" value="F:protein-lysine N-methyltransferase activity"/>
    <property type="evidence" value="ECO:0007669"/>
    <property type="project" value="TreeGrafter"/>
</dbReference>
<dbReference type="EC" id="2.1.1.-" evidence="6"/>
<comment type="similarity">
    <text evidence="1 6">Belongs to the methyltransferase superfamily. PrmA family.</text>
</comment>
<evidence type="ECO:0000256" key="5">
    <source>
        <dbReference type="ARBA" id="ARBA00022691"/>
    </source>
</evidence>
<feature type="binding site" evidence="6">
    <location>
        <position position="188"/>
    </location>
    <ligand>
        <name>S-adenosyl-L-methionine</name>
        <dbReference type="ChEBI" id="CHEBI:59789"/>
    </ligand>
</feature>
<dbReference type="PANTHER" id="PTHR43648:SF1">
    <property type="entry name" value="ELECTRON TRANSFER FLAVOPROTEIN BETA SUBUNIT LYSINE METHYLTRANSFERASE"/>
    <property type="match status" value="1"/>
</dbReference>
<evidence type="ECO:0000313" key="7">
    <source>
        <dbReference type="EMBL" id="QKI88583.1"/>
    </source>
</evidence>
<evidence type="ECO:0000256" key="4">
    <source>
        <dbReference type="ARBA" id="ARBA00022679"/>
    </source>
</evidence>
<dbReference type="KEGG" id="txa:HQN79_02840"/>
<sequence length="292" mass="32341">MAWIQINVTVEEALAEPLSDAFMECESASVTFEDAEDQPIFEPEIGTTPIWQNTKVTALFDAEVNGKAIIEQVKSMLPAVAEHHFRIEALEDKDWIREWMDQFKPMLFGERLWIVPSWSEKPDPTAVNLMLDPGLAFGTGTHPTTAMCLTWLDQNPPQGKTVIDYGCGSGVLALAAQKLGAAAVKGTDIDPQAIQASEQNAQRNDEQIHFALVKDFDSEPVDLLVANILSGPLKELAEEFQRLVKNGGQLVLSGLLQTQAQELQEHYKTFGFDLDQLETLDEWACLSGRKNG</sequence>